<evidence type="ECO:0000313" key="2">
    <source>
        <dbReference type="Proteomes" id="UP000077563"/>
    </source>
</evidence>
<proteinExistence type="predicted"/>
<comment type="caution">
    <text evidence="1">The sequence shown here is derived from an EMBL/GenBank/DDBJ whole genome shotgun (WGS) entry which is preliminary data.</text>
</comment>
<name>A0A9X5QK99_PSEMA</name>
<gene>
    <name evidence="1" type="ORF">AO064_25755</name>
</gene>
<reference evidence="1 2" key="1">
    <citation type="submission" date="2015-09" db="EMBL/GenBank/DDBJ databases">
        <title>Genome sequence of Pseudomonas marginalis ICMP 3553.</title>
        <authorList>
            <person name="Visnovsky S."/>
            <person name="Lu A."/>
            <person name="Panda P."/>
            <person name="Pitman A."/>
        </authorList>
    </citation>
    <scope>NUCLEOTIDE SEQUENCE [LARGE SCALE GENOMIC DNA]</scope>
    <source>
        <strain evidence="1 2">ICMP 3553</strain>
    </source>
</reference>
<dbReference type="EMBL" id="LKEG01000043">
    <property type="protein sequence ID" value="OAJ47768.1"/>
    <property type="molecule type" value="Genomic_DNA"/>
</dbReference>
<dbReference type="AlphaFoldDB" id="A0A9X5QK99"/>
<dbReference type="RefSeq" id="WP_064054101.1">
    <property type="nucleotide sequence ID" value="NZ_LKEG01000043.1"/>
</dbReference>
<organism evidence="1 2">
    <name type="scientific">Pseudomonas marginalis</name>
    <name type="common">Pseudomonas panacis</name>
    <dbReference type="NCBI Taxonomy" id="298"/>
    <lineage>
        <taxon>Bacteria</taxon>
        <taxon>Pseudomonadati</taxon>
        <taxon>Pseudomonadota</taxon>
        <taxon>Gammaproteobacteria</taxon>
        <taxon>Pseudomonadales</taxon>
        <taxon>Pseudomonadaceae</taxon>
        <taxon>Pseudomonas</taxon>
    </lineage>
</organism>
<sequence>MTTIITTHGDTPGATITRAEPKAVVVQPAARQHRLASLTARELNAMNARMDKHDRELAALQYLVVRVARGEDWLTEVLELRESGRTYANIAGHMDLTRALVVAALNSAEQEV</sequence>
<evidence type="ECO:0000313" key="1">
    <source>
        <dbReference type="EMBL" id="OAJ47768.1"/>
    </source>
</evidence>
<protein>
    <submittedName>
        <fullName evidence="1">Uncharacterized protein</fullName>
    </submittedName>
</protein>
<accession>A0A9X5QK99</accession>
<dbReference type="Proteomes" id="UP000077563">
    <property type="component" value="Unassembled WGS sequence"/>
</dbReference>